<evidence type="ECO:0000313" key="2">
    <source>
        <dbReference type="Proteomes" id="UP001597023"/>
    </source>
</evidence>
<protein>
    <submittedName>
        <fullName evidence="1">Uncharacterized protein</fullName>
    </submittedName>
</protein>
<comment type="caution">
    <text evidence="1">The sequence shown here is derived from an EMBL/GenBank/DDBJ whole genome shotgun (WGS) entry which is preliminary data.</text>
</comment>
<dbReference type="RefSeq" id="WP_381618677.1">
    <property type="nucleotide sequence ID" value="NZ_JBHTEB010000001.1"/>
</dbReference>
<proteinExistence type="predicted"/>
<name>A0ABW2WGT7_9ACTN</name>
<reference evidence="2" key="1">
    <citation type="journal article" date="2019" name="Int. J. Syst. Evol. Microbiol.">
        <title>The Global Catalogue of Microorganisms (GCM) 10K type strain sequencing project: providing services to taxonomists for standard genome sequencing and annotation.</title>
        <authorList>
            <consortium name="The Broad Institute Genomics Platform"/>
            <consortium name="The Broad Institute Genome Sequencing Center for Infectious Disease"/>
            <person name="Wu L."/>
            <person name="Ma J."/>
        </authorList>
    </citation>
    <scope>NUCLEOTIDE SEQUENCE [LARGE SCALE GENOMIC DNA]</scope>
    <source>
        <strain evidence="2">CGMCC 4.7400</strain>
    </source>
</reference>
<organism evidence="1 2">
    <name type="scientific">Streptomyces flavalbus</name>
    <dbReference type="NCBI Taxonomy" id="2665155"/>
    <lineage>
        <taxon>Bacteria</taxon>
        <taxon>Bacillati</taxon>
        <taxon>Actinomycetota</taxon>
        <taxon>Actinomycetes</taxon>
        <taxon>Kitasatosporales</taxon>
        <taxon>Streptomycetaceae</taxon>
        <taxon>Streptomyces</taxon>
    </lineage>
</organism>
<keyword evidence="2" id="KW-1185">Reference proteome</keyword>
<dbReference type="EMBL" id="JBHTEB010000001">
    <property type="protein sequence ID" value="MFD0317772.1"/>
    <property type="molecule type" value="Genomic_DNA"/>
</dbReference>
<evidence type="ECO:0000313" key="1">
    <source>
        <dbReference type="EMBL" id="MFD0317772.1"/>
    </source>
</evidence>
<gene>
    <name evidence="1" type="ORF">ACFQZ6_26855</name>
</gene>
<accession>A0ABW2WGT7</accession>
<sequence>MNEGPGTEAVEAAVRHARFGALPERIRFEDMTEGVEATPSGGANASYDPAGSWKFYSCLALDLGL</sequence>
<dbReference type="Proteomes" id="UP001597023">
    <property type="component" value="Unassembled WGS sequence"/>
</dbReference>